<evidence type="ECO:0000256" key="3">
    <source>
        <dbReference type="ARBA" id="ARBA00022448"/>
    </source>
</evidence>
<dbReference type="InterPro" id="IPR029039">
    <property type="entry name" value="Flavoprotein-like_sf"/>
</dbReference>
<proteinExistence type="inferred from homology"/>
<dbReference type="PRINTS" id="PR00369">
    <property type="entry name" value="FLAVODOXIN"/>
</dbReference>
<evidence type="ECO:0000313" key="10">
    <source>
        <dbReference type="Proteomes" id="UP000008701"/>
    </source>
</evidence>
<dbReference type="InterPro" id="IPR010086">
    <property type="entry name" value="Flavodoxin_lc"/>
</dbReference>
<evidence type="ECO:0000256" key="4">
    <source>
        <dbReference type="ARBA" id="ARBA00022630"/>
    </source>
</evidence>
<comment type="cofactor">
    <cofactor evidence="1 7">
        <name>FMN</name>
        <dbReference type="ChEBI" id="CHEBI:58210"/>
    </cofactor>
</comment>
<dbReference type="RefSeq" id="WP_011744222.1">
    <property type="nucleotide sequence ID" value="NC_008639.1"/>
</dbReference>
<sequence length="168" mass="18353">MKRIGLFWGSQTGNTELAATLIVEAIGSDIVQSYDIRGVDSGTFGSYDSLILGTSTWGAGELQDDWDSFLPQFDAIDFIGKKVALFGLGDQLGYGDYFLDGMGILYENLIGRGAKVTGSWSVDGYEHSYSRAIQYGAFVGLALDADNQNHLTPVRIKQWVDQILPILL</sequence>
<dbReference type="EMBL" id="CP000492">
    <property type="protein sequence ID" value="ABL64386.1"/>
    <property type="molecule type" value="Genomic_DNA"/>
</dbReference>
<dbReference type="InterPro" id="IPR050619">
    <property type="entry name" value="Flavodoxin"/>
</dbReference>
<reference evidence="9 10" key="1">
    <citation type="submission" date="2006-12" db="EMBL/GenBank/DDBJ databases">
        <title>Complete sequence of Chlorobium phaeobacteroides DSM 266.</title>
        <authorList>
            <consortium name="US DOE Joint Genome Institute"/>
            <person name="Copeland A."/>
            <person name="Lucas S."/>
            <person name="Lapidus A."/>
            <person name="Barry K."/>
            <person name="Detter J.C."/>
            <person name="Glavina del Rio T."/>
            <person name="Hammon N."/>
            <person name="Israni S."/>
            <person name="Pitluck S."/>
            <person name="Goltsman E."/>
            <person name="Schmutz J."/>
            <person name="Larimer F."/>
            <person name="Land M."/>
            <person name="Hauser L."/>
            <person name="Mikhailova N."/>
            <person name="Li T."/>
            <person name="Overmann J."/>
            <person name="Bryant D.A."/>
            <person name="Richardson P."/>
        </authorList>
    </citation>
    <scope>NUCLEOTIDE SEQUENCE [LARGE SCALE GENOMIC DNA]</scope>
    <source>
        <strain evidence="9 10">DSM 266</strain>
    </source>
</reference>
<dbReference type="PROSITE" id="PS50902">
    <property type="entry name" value="FLAVODOXIN_LIKE"/>
    <property type="match status" value="1"/>
</dbReference>
<evidence type="ECO:0000256" key="7">
    <source>
        <dbReference type="PIRNR" id="PIRNR038996"/>
    </source>
</evidence>
<evidence type="ECO:0000259" key="8">
    <source>
        <dbReference type="PROSITE" id="PS50902"/>
    </source>
</evidence>
<keyword evidence="10" id="KW-1185">Reference proteome</keyword>
<dbReference type="NCBIfam" id="TIGR01752">
    <property type="entry name" value="flav_long"/>
    <property type="match status" value="1"/>
</dbReference>
<dbReference type="GO" id="GO:0009055">
    <property type="term" value="F:electron transfer activity"/>
    <property type="evidence" value="ECO:0007669"/>
    <property type="project" value="UniProtKB-UniRule"/>
</dbReference>
<keyword evidence="5 7" id="KW-0288">FMN</keyword>
<gene>
    <name evidence="9" type="ordered locus">Cpha266_0324</name>
</gene>
<organism evidence="9 10">
    <name type="scientific">Chlorobium phaeobacteroides (strain DSM 266 / SMG 266 / 2430)</name>
    <dbReference type="NCBI Taxonomy" id="290317"/>
    <lineage>
        <taxon>Bacteria</taxon>
        <taxon>Pseudomonadati</taxon>
        <taxon>Chlorobiota</taxon>
        <taxon>Chlorobiia</taxon>
        <taxon>Chlorobiales</taxon>
        <taxon>Chlorobiaceae</taxon>
        <taxon>Chlorobium/Pelodictyon group</taxon>
        <taxon>Chlorobium</taxon>
    </lineage>
</organism>
<protein>
    <recommendedName>
        <fullName evidence="7">Flavodoxin</fullName>
    </recommendedName>
</protein>
<dbReference type="eggNOG" id="COG0716">
    <property type="taxonomic scope" value="Bacteria"/>
</dbReference>
<dbReference type="PANTHER" id="PTHR42809">
    <property type="entry name" value="FLAVODOXIN 2"/>
    <property type="match status" value="1"/>
</dbReference>
<dbReference type="PANTHER" id="PTHR42809:SF1">
    <property type="entry name" value="FLAVODOXIN 1"/>
    <property type="match status" value="1"/>
</dbReference>
<name>A1BDA9_CHLPD</name>
<keyword evidence="6 7" id="KW-0249">Electron transport</keyword>
<dbReference type="PIRSF" id="PIRSF038996">
    <property type="entry name" value="FldA"/>
    <property type="match status" value="1"/>
</dbReference>
<evidence type="ECO:0000256" key="5">
    <source>
        <dbReference type="ARBA" id="ARBA00022643"/>
    </source>
</evidence>
<feature type="domain" description="Flavodoxin-like" evidence="8">
    <location>
        <begin position="4"/>
        <end position="164"/>
    </location>
</feature>
<dbReference type="KEGG" id="cph:Cpha266_0324"/>
<dbReference type="AlphaFoldDB" id="A1BDA9"/>
<evidence type="ECO:0000256" key="6">
    <source>
        <dbReference type="ARBA" id="ARBA00022982"/>
    </source>
</evidence>
<dbReference type="Gene3D" id="3.40.50.360">
    <property type="match status" value="1"/>
</dbReference>
<accession>A1BDA9</accession>
<dbReference type="GO" id="GO:0010181">
    <property type="term" value="F:FMN binding"/>
    <property type="evidence" value="ECO:0007669"/>
    <property type="project" value="UniProtKB-UniRule"/>
</dbReference>
<dbReference type="InterPro" id="IPR008254">
    <property type="entry name" value="Flavodoxin/NO_synth"/>
</dbReference>
<dbReference type="STRING" id="290317.Cpha266_0324"/>
<keyword evidence="3 7" id="KW-0813">Transport</keyword>
<comment type="similarity">
    <text evidence="2 7">Belongs to the flavodoxin family.</text>
</comment>
<dbReference type="SUPFAM" id="SSF52218">
    <property type="entry name" value="Flavoproteins"/>
    <property type="match status" value="1"/>
</dbReference>
<dbReference type="NCBIfam" id="NF006739">
    <property type="entry name" value="PRK09267.1-5"/>
    <property type="match status" value="1"/>
</dbReference>
<evidence type="ECO:0000256" key="1">
    <source>
        <dbReference type="ARBA" id="ARBA00001917"/>
    </source>
</evidence>
<dbReference type="Pfam" id="PF00258">
    <property type="entry name" value="Flavodoxin_1"/>
    <property type="match status" value="1"/>
</dbReference>
<evidence type="ECO:0000256" key="2">
    <source>
        <dbReference type="ARBA" id="ARBA00005267"/>
    </source>
</evidence>
<evidence type="ECO:0000313" key="9">
    <source>
        <dbReference type="EMBL" id="ABL64386.1"/>
    </source>
</evidence>
<dbReference type="InterPro" id="IPR001094">
    <property type="entry name" value="Flavdoxin-like"/>
</dbReference>
<dbReference type="HOGENOM" id="CLU_051402_1_0_10"/>
<keyword evidence="4 7" id="KW-0285">Flavoprotein</keyword>
<dbReference type="Proteomes" id="UP000008701">
    <property type="component" value="Chromosome"/>
</dbReference>
<comment type="function">
    <text evidence="7">Low-potential electron donor to a number of redox enzymes.</text>
</comment>
<dbReference type="OrthoDB" id="9790745at2"/>